<evidence type="ECO:0000256" key="1">
    <source>
        <dbReference type="SAM" id="MobiDB-lite"/>
    </source>
</evidence>
<dbReference type="Gene3D" id="3.80.10.10">
    <property type="entry name" value="Ribonuclease Inhibitor"/>
    <property type="match status" value="1"/>
</dbReference>
<dbReference type="Proteomes" id="UP000785679">
    <property type="component" value="Unassembled WGS sequence"/>
</dbReference>
<evidence type="ECO:0008006" key="4">
    <source>
        <dbReference type="Google" id="ProtNLM"/>
    </source>
</evidence>
<comment type="caution">
    <text evidence="2">The sequence shown here is derived from an EMBL/GenBank/DDBJ whole genome shotgun (WGS) entry which is preliminary data.</text>
</comment>
<sequence length="1565" mass="180870">MLVGGSITADKLSNRKASANNVVKLQKRISQSKTPGFHLDTTRLTTPLDSQMSIYMENSTSGRGTALQGAAAIRKYKNASNLSIFTTAMPSSMQGHFTLSAATRRTSLNNTHVPPSATGGDQTNKFVNSNDGYRRWLKDSMHNFVSRQQSPRMGGSEAIQERSHSAMNPFTRHTQKGGLRKNNASVIDSHRDSRESLVHQRKKSPPDTKYWDEEFYTKFKKFFKEEVGDVKSMDPMKHLALTLKKKQQLEPKSNIDQFTEDTFQSQMTVFEKKYTKYAGQEKQDLGQKLKVASSQFNQKLGEITDYVFKTVGKEVQKHIDEFSDSISKIQTEGKTLKMFNENPAVMTEYLKEKELKMKAKLHYKMLYQGHDHLTVAEKIKIERSNKARSQAHSVQESVERGPPLARQQNLKGIRPLQPESSSKKTVEGQALMQIRLPSLNDPQPSTFKAKSAISTPFKQKTTKIQVEQVKELLNDKSVNKRATFREQLESGELDEGNQSFYGLKRTERLKQGIAEASKILQTHGGSKSPTKKHYEKIEQAFGYDVIDDRNYIDVQPLKQNLDFNATSQPSSVALIPVLAKISDQILYLDFFKIANQLANAFGDTLGNIIPAKVAKLFLVSNDMGDQDFKNVLHGIAESSGLHTLATFQNGFGQQSCQQLKEMMEGESLNDLRKFILKETHHLGIKNMQVTTSRDISGPFAQFFQSIPLQQKLKNLTTLVISRVSVFGRQGANGLAQAISALEKLKYLDISYNNLSGHELSLIIEPLYGEEACKLRFLNLAGNNAYSPEQKMPIGAAHQIDRFSDRMQRLLKSSLHLQHLDLSCLQLDAHQLKIIIAKGIKKSKSLLAFHLSGNGLSMDIVYYLRDALRLTYEETKESVQMTNNHSHCSQDVHYDEFKEIKFHTVEIKQKLKLSEDLLRPLVELNPMDRYCFQRYLGVQEIIDGHKWQQVDDRDCYICRRDCYCLFFWSESLMKTEHLRTTNSLMFDISKAFKKQPKEEVWISIQGETHQKFNRMLTLEEFVHRLDQNKRPFIRYTNEQKEKERFQSILDEIENRDLNIKNGFYMKYKQVGKRNISAQITASDNANYQSSPKPSPQYRRQDTILNKTVVRRGWTHLIQENVVEKYSAQGMVSIDDYEQLFEADEKVYVYACYLPAKKTNIIIKPGVCESEYSFQTFFLKPRLNSPPINLKFVKKVEIKKNFVRETSVFADFKAETRQLYRKCFDYDMKFSKLSRFVKDIKELEKVSEILLRYYGELKNQFYSCIACSDYPTIQWMDFGNICEEWRIIDKDFPMSFVDRLFIATNVELVNMVDNADRALCRFEFYEIIVRIAAAKFFEQGYYDSLSQSVESLIENFILRFKVERMEGQSWRERELWTIEVDAFYKANIKNIHRVFVQLSSHAHKKYLMLDDAKSLIQKTPQLGATDEQIIIAFSHAKELHVKEMDDIDKYHRLGFTEFVEFTARLGVVLYSDRTELLLTEKIENVLQEMFKLISERVRYPPRTEDDELVSDYEEDIIQLARKKIKEANHEQFLIVDITKSNTQQKRASVKSTQKRQSSLNVEQPQQQ</sequence>
<organism evidence="2 3">
    <name type="scientific">Halteria grandinella</name>
    <dbReference type="NCBI Taxonomy" id="5974"/>
    <lineage>
        <taxon>Eukaryota</taxon>
        <taxon>Sar</taxon>
        <taxon>Alveolata</taxon>
        <taxon>Ciliophora</taxon>
        <taxon>Intramacronucleata</taxon>
        <taxon>Spirotrichea</taxon>
        <taxon>Stichotrichia</taxon>
        <taxon>Sporadotrichida</taxon>
        <taxon>Halteriidae</taxon>
        <taxon>Halteria</taxon>
    </lineage>
</organism>
<evidence type="ECO:0000313" key="2">
    <source>
        <dbReference type="EMBL" id="TNV87456.1"/>
    </source>
</evidence>
<gene>
    <name evidence="2" type="ORF">FGO68_gene15446</name>
</gene>
<dbReference type="PANTHER" id="PTHR24114">
    <property type="entry name" value="LEUCINE RICH REPEAT FAMILY PROTEIN"/>
    <property type="match status" value="1"/>
</dbReference>
<dbReference type="EMBL" id="RRYP01000426">
    <property type="protein sequence ID" value="TNV87456.1"/>
    <property type="molecule type" value="Genomic_DNA"/>
</dbReference>
<dbReference type="OrthoDB" id="312252at2759"/>
<name>A0A8J8TAK2_HALGN</name>
<protein>
    <recommendedName>
        <fullName evidence="4">Leucine Rich Repeat family protein</fullName>
    </recommendedName>
</protein>
<reference evidence="2" key="1">
    <citation type="submission" date="2019-06" db="EMBL/GenBank/DDBJ databases">
        <authorList>
            <person name="Zheng W."/>
        </authorList>
    </citation>
    <scope>NUCLEOTIDE SEQUENCE</scope>
    <source>
        <strain evidence="2">QDHG01</strain>
    </source>
</reference>
<keyword evidence="3" id="KW-1185">Reference proteome</keyword>
<accession>A0A8J8TAK2</accession>
<dbReference type="SUPFAM" id="SSF52047">
    <property type="entry name" value="RNI-like"/>
    <property type="match status" value="1"/>
</dbReference>
<proteinExistence type="predicted"/>
<dbReference type="PANTHER" id="PTHR24114:SF2">
    <property type="entry name" value="F-BOX DOMAIN-CONTAINING PROTEIN-RELATED"/>
    <property type="match status" value="1"/>
</dbReference>
<evidence type="ECO:0000313" key="3">
    <source>
        <dbReference type="Proteomes" id="UP000785679"/>
    </source>
</evidence>
<dbReference type="InterPro" id="IPR032675">
    <property type="entry name" value="LRR_dom_sf"/>
</dbReference>
<dbReference type="InterPro" id="IPR052394">
    <property type="entry name" value="LRR-containing"/>
</dbReference>
<feature type="region of interest" description="Disordered" evidence="1">
    <location>
        <begin position="1539"/>
        <end position="1565"/>
    </location>
</feature>